<evidence type="ECO:0000256" key="1">
    <source>
        <dbReference type="ARBA" id="ARBA00022737"/>
    </source>
</evidence>
<dbReference type="Proteomes" id="UP000001070">
    <property type="component" value="Unassembled WGS sequence"/>
</dbReference>
<dbReference type="Pfam" id="PF12796">
    <property type="entry name" value="Ank_2"/>
    <property type="match status" value="1"/>
</dbReference>
<dbReference type="eggNOG" id="KOG4214">
    <property type="taxonomic scope" value="Eukaryota"/>
</dbReference>
<reference evidence="4 5" key="1">
    <citation type="journal article" date="2007" name="Nature">
        <title>Evolution of genes and genomes on the Drosophila phylogeny.</title>
        <authorList>
            <consortium name="Drosophila 12 Genomes Consortium"/>
            <person name="Clark A.G."/>
            <person name="Eisen M.B."/>
            <person name="Smith D.R."/>
            <person name="Bergman C.M."/>
            <person name="Oliver B."/>
            <person name="Markow T.A."/>
            <person name="Kaufman T.C."/>
            <person name="Kellis M."/>
            <person name="Gelbart W."/>
            <person name="Iyer V.N."/>
            <person name="Pollard D.A."/>
            <person name="Sackton T.B."/>
            <person name="Larracuente A.M."/>
            <person name="Singh N.D."/>
            <person name="Abad J.P."/>
            <person name="Abt D.N."/>
            <person name="Adryan B."/>
            <person name="Aguade M."/>
            <person name="Akashi H."/>
            <person name="Anderson W.W."/>
            <person name="Aquadro C.F."/>
            <person name="Ardell D.H."/>
            <person name="Arguello R."/>
            <person name="Artieri C.G."/>
            <person name="Barbash D.A."/>
            <person name="Barker D."/>
            <person name="Barsanti P."/>
            <person name="Batterham P."/>
            <person name="Batzoglou S."/>
            <person name="Begun D."/>
            <person name="Bhutkar A."/>
            <person name="Blanco E."/>
            <person name="Bosak S.A."/>
            <person name="Bradley R.K."/>
            <person name="Brand A.D."/>
            <person name="Brent M.R."/>
            <person name="Brooks A.N."/>
            <person name="Brown R.H."/>
            <person name="Butlin R.K."/>
            <person name="Caggese C."/>
            <person name="Calvi B.R."/>
            <person name="Bernardo de Carvalho A."/>
            <person name="Caspi A."/>
            <person name="Castrezana S."/>
            <person name="Celniker S.E."/>
            <person name="Chang J.L."/>
            <person name="Chapple C."/>
            <person name="Chatterji S."/>
            <person name="Chinwalla A."/>
            <person name="Civetta A."/>
            <person name="Clifton S.W."/>
            <person name="Comeron J.M."/>
            <person name="Costello J.C."/>
            <person name="Coyne J.A."/>
            <person name="Daub J."/>
            <person name="David R.G."/>
            <person name="Delcher A.L."/>
            <person name="Delehaunty K."/>
            <person name="Do C.B."/>
            <person name="Ebling H."/>
            <person name="Edwards K."/>
            <person name="Eickbush T."/>
            <person name="Evans J.D."/>
            <person name="Filipski A."/>
            <person name="Findeiss S."/>
            <person name="Freyhult E."/>
            <person name="Fulton L."/>
            <person name="Fulton R."/>
            <person name="Garcia A.C."/>
            <person name="Gardiner A."/>
            <person name="Garfield D.A."/>
            <person name="Garvin B.E."/>
            <person name="Gibson G."/>
            <person name="Gilbert D."/>
            <person name="Gnerre S."/>
            <person name="Godfrey J."/>
            <person name="Good R."/>
            <person name="Gotea V."/>
            <person name="Gravely B."/>
            <person name="Greenberg A.J."/>
            <person name="Griffiths-Jones S."/>
            <person name="Gross S."/>
            <person name="Guigo R."/>
            <person name="Gustafson E.A."/>
            <person name="Haerty W."/>
            <person name="Hahn M.W."/>
            <person name="Halligan D.L."/>
            <person name="Halpern A.L."/>
            <person name="Halter G.M."/>
            <person name="Han M.V."/>
            <person name="Heger A."/>
            <person name="Hillier L."/>
            <person name="Hinrichs A.S."/>
            <person name="Holmes I."/>
            <person name="Hoskins R.A."/>
            <person name="Hubisz M.J."/>
            <person name="Hultmark D."/>
            <person name="Huntley M.A."/>
            <person name="Jaffe D.B."/>
            <person name="Jagadeeshan S."/>
            <person name="Jeck W.R."/>
            <person name="Johnson J."/>
            <person name="Jones C.D."/>
            <person name="Jordan W.C."/>
            <person name="Karpen G.H."/>
            <person name="Kataoka E."/>
            <person name="Keightley P.D."/>
            <person name="Kheradpour P."/>
            <person name="Kirkness E.F."/>
            <person name="Koerich L.B."/>
            <person name="Kristiansen K."/>
            <person name="Kudrna D."/>
            <person name="Kulathinal R.J."/>
            <person name="Kumar S."/>
            <person name="Kwok R."/>
            <person name="Lander E."/>
            <person name="Langley C.H."/>
            <person name="Lapoint R."/>
            <person name="Lazzaro B.P."/>
            <person name="Lee S.J."/>
            <person name="Levesque L."/>
            <person name="Li R."/>
            <person name="Lin C.F."/>
            <person name="Lin M.F."/>
            <person name="Lindblad-Toh K."/>
            <person name="Llopart A."/>
            <person name="Long M."/>
            <person name="Low L."/>
            <person name="Lozovsky E."/>
            <person name="Lu J."/>
            <person name="Luo M."/>
            <person name="Machado C.A."/>
            <person name="Makalowski W."/>
            <person name="Marzo M."/>
            <person name="Matsuda M."/>
            <person name="Matzkin L."/>
            <person name="McAllister B."/>
            <person name="McBride C.S."/>
            <person name="McKernan B."/>
            <person name="McKernan K."/>
            <person name="Mendez-Lago M."/>
            <person name="Minx P."/>
            <person name="Mollenhauer M.U."/>
            <person name="Montooth K."/>
            <person name="Mount S.M."/>
            <person name="Mu X."/>
            <person name="Myers E."/>
            <person name="Negre B."/>
            <person name="Newfeld S."/>
            <person name="Nielsen R."/>
            <person name="Noor M.A."/>
            <person name="O'Grady P."/>
            <person name="Pachter L."/>
            <person name="Papaceit M."/>
            <person name="Parisi M.J."/>
            <person name="Parisi M."/>
            <person name="Parts L."/>
            <person name="Pedersen J.S."/>
            <person name="Pesole G."/>
            <person name="Phillippy A.M."/>
            <person name="Ponting C.P."/>
            <person name="Pop M."/>
            <person name="Porcelli D."/>
            <person name="Powell J.R."/>
            <person name="Prohaska S."/>
            <person name="Pruitt K."/>
            <person name="Puig M."/>
            <person name="Quesneville H."/>
            <person name="Ram K.R."/>
            <person name="Rand D."/>
            <person name="Rasmussen M.D."/>
            <person name="Reed L.K."/>
            <person name="Reenan R."/>
            <person name="Reily A."/>
            <person name="Remington K.A."/>
            <person name="Rieger T.T."/>
            <person name="Ritchie M.G."/>
            <person name="Robin C."/>
            <person name="Rogers Y.H."/>
            <person name="Rohde C."/>
            <person name="Rozas J."/>
            <person name="Rubenfield M.J."/>
            <person name="Ruiz A."/>
            <person name="Russo S."/>
            <person name="Salzberg S.L."/>
            <person name="Sanchez-Gracia A."/>
            <person name="Saranga D.J."/>
            <person name="Sato H."/>
            <person name="Schaeffer S.W."/>
            <person name="Schatz M.C."/>
            <person name="Schlenke T."/>
            <person name="Schwartz R."/>
            <person name="Segarra C."/>
            <person name="Singh R.S."/>
            <person name="Sirot L."/>
            <person name="Sirota M."/>
            <person name="Sisneros N.B."/>
            <person name="Smith C.D."/>
            <person name="Smith T.F."/>
            <person name="Spieth J."/>
            <person name="Stage D.E."/>
            <person name="Stark A."/>
            <person name="Stephan W."/>
            <person name="Strausberg R.L."/>
            <person name="Strempel S."/>
            <person name="Sturgill D."/>
            <person name="Sutton G."/>
            <person name="Sutton G.G."/>
            <person name="Tao W."/>
            <person name="Teichmann S."/>
            <person name="Tobari Y.N."/>
            <person name="Tomimura Y."/>
            <person name="Tsolas J.M."/>
            <person name="Valente V.L."/>
            <person name="Venter E."/>
            <person name="Venter J.C."/>
            <person name="Vicario S."/>
            <person name="Vieira F.G."/>
            <person name="Vilella A.J."/>
            <person name="Villasante A."/>
            <person name="Walenz B."/>
            <person name="Wang J."/>
            <person name="Wasserman M."/>
            <person name="Watts T."/>
            <person name="Wilson D."/>
            <person name="Wilson R.K."/>
            <person name="Wing R.A."/>
            <person name="Wolfner M.F."/>
            <person name="Wong A."/>
            <person name="Wong G.K."/>
            <person name="Wu C.I."/>
            <person name="Wu G."/>
            <person name="Yamamoto D."/>
            <person name="Yang H.P."/>
            <person name="Yang S.P."/>
            <person name="Yorke J.A."/>
            <person name="Yoshida K."/>
            <person name="Zdobnov E."/>
            <person name="Zhang P."/>
            <person name="Zhang Y."/>
            <person name="Zimin A.V."/>
            <person name="Baldwin J."/>
            <person name="Abdouelleil A."/>
            <person name="Abdulkadir J."/>
            <person name="Abebe A."/>
            <person name="Abera B."/>
            <person name="Abreu J."/>
            <person name="Acer S.C."/>
            <person name="Aftuck L."/>
            <person name="Alexander A."/>
            <person name="An P."/>
            <person name="Anderson E."/>
            <person name="Anderson S."/>
            <person name="Arachi H."/>
            <person name="Azer M."/>
            <person name="Bachantsang P."/>
            <person name="Barry A."/>
            <person name="Bayul T."/>
            <person name="Berlin A."/>
            <person name="Bessette D."/>
            <person name="Bloom T."/>
            <person name="Blye J."/>
            <person name="Boguslavskiy L."/>
            <person name="Bonnet C."/>
            <person name="Boukhgalter B."/>
            <person name="Bourzgui I."/>
            <person name="Brown A."/>
            <person name="Cahill P."/>
            <person name="Channer S."/>
            <person name="Cheshatsang Y."/>
            <person name="Chuda L."/>
            <person name="Citroen M."/>
            <person name="Collymore A."/>
            <person name="Cooke P."/>
            <person name="Costello M."/>
            <person name="D'Aco K."/>
            <person name="Daza R."/>
            <person name="De Haan G."/>
            <person name="DeGray S."/>
            <person name="DeMaso C."/>
            <person name="Dhargay N."/>
            <person name="Dooley K."/>
            <person name="Dooley E."/>
            <person name="Doricent M."/>
            <person name="Dorje P."/>
            <person name="Dorjee K."/>
            <person name="Dupes A."/>
            <person name="Elong R."/>
            <person name="Falk J."/>
            <person name="Farina A."/>
            <person name="Faro S."/>
            <person name="Ferguson D."/>
            <person name="Fisher S."/>
            <person name="Foley C.D."/>
            <person name="Franke A."/>
            <person name="Friedrich D."/>
            <person name="Gadbois L."/>
            <person name="Gearin G."/>
            <person name="Gearin C.R."/>
            <person name="Giannoukos G."/>
            <person name="Goode T."/>
            <person name="Graham J."/>
            <person name="Grandbois E."/>
            <person name="Grewal S."/>
            <person name="Gyaltsen K."/>
            <person name="Hafez N."/>
            <person name="Hagos B."/>
            <person name="Hall J."/>
            <person name="Henson C."/>
            <person name="Hollinger A."/>
            <person name="Honan T."/>
            <person name="Huard M.D."/>
            <person name="Hughes L."/>
            <person name="Hurhula B."/>
            <person name="Husby M.E."/>
            <person name="Kamat A."/>
            <person name="Kanga B."/>
            <person name="Kashin S."/>
            <person name="Khazanovich D."/>
            <person name="Kisner P."/>
            <person name="Lance K."/>
            <person name="Lara M."/>
            <person name="Lee W."/>
            <person name="Lennon N."/>
            <person name="Letendre F."/>
            <person name="LeVine R."/>
            <person name="Lipovsky A."/>
            <person name="Liu X."/>
            <person name="Liu J."/>
            <person name="Liu S."/>
            <person name="Lokyitsang T."/>
            <person name="Lokyitsang Y."/>
            <person name="Lubonja R."/>
            <person name="Lui A."/>
            <person name="MacDonald P."/>
            <person name="Magnisalis V."/>
            <person name="Maru K."/>
            <person name="Matthews C."/>
            <person name="McCusker W."/>
            <person name="McDonough S."/>
            <person name="Mehta T."/>
            <person name="Meldrim J."/>
            <person name="Meneus L."/>
            <person name="Mihai O."/>
            <person name="Mihalev A."/>
            <person name="Mihova T."/>
            <person name="Mittelman R."/>
            <person name="Mlenga V."/>
            <person name="Montmayeur A."/>
            <person name="Mulrain L."/>
            <person name="Navidi A."/>
            <person name="Naylor J."/>
            <person name="Negash T."/>
            <person name="Nguyen T."/>
            <person name="Nguyen N."/>
            <person name="Nicol R."/>
            <person name="Norbu C."/>
            <person name="Norbu N."/>
            <person name="Novod N."/>
            <person name="O'Neill B."/>
            <person name="Osman S."/>
            <person name="Markiewicz E."/>
            <person name="Oyono O.L."/>
            <person name="Patti C."/>
            <person name="Phunkhang P."/>
            <person name="Pierre F."/>
            <person name="Priest M."/>
            <person name="Raghuraman S."/>
            <person name="Rege F."/>
            <person name="Reyes R."/>
            <person name="Rise C."/>
            <person name="Rogov P."/>
            <person name="Ross K."/>
            <person name="Ryan E."/>
            <person name="Settipalli S."/>
            <person name="Shea T."/>
            <person name="Sherpa N."/>
            <person name="Shi L."/>
            <person name="Shih D."/>
            <person name="Sparrow T."/>
            <person name="Spaulding J."/>
            <person name="Stalker J."/>
            <person name="Stange-Thomann N."/>
            <person name="Stavropoulos S."/>
            <person name="Stone C."/>
            <person name="Strader C."/>
            <person name="Tesfaye S."/>
            <person name="Thomson T."/>
            <person name="Thoulutsang Y."/>
            <person name="Thoulutsang D."/>
            <person name="Topham K."/>
            <person name="Topping I."/>
            <person name="Tsamla T."/>
            <person name="Vassiliev H."/>
            <person name="Vo A."/>
            <person name="Wangchuk T."/>
            <person name="Wangdi T."/>
            <person name="Weiand M."/>
            <person name="Wilkinson J."/>
            <person name="Wilson A."/>
            <person name="Yadav S."/>
            <person name="Young G."/>
            <person name="Yu Q."/>
            <person name="Zembek L."/>
            <person name="Zhong D."/>
            <person name="Zimmer A."/>
            <person name="Zwirko Z."/>
            <person name="Jaffe D.B."/>
            <person name="Alvarez P."/>
            <person name="Brockman W."/>
            <person name="Butler J."/>
            <person name="Chin C."/>
            <person name="Gnerre S."/>
            <person name="Grabherr M."/>
            <person name="Kleber M."/>
            <person name="Mauceli E."/>
            <person name="MacCallum I."/>
        </authorList>
    </citation>
    <scope>NUCLEOTIDE SEQUENCE [LARGE SCALE GENOMIC DNA]</scope>
    <source>
        <strain evidence="5">Tucson 15287-2541.00</strain>
    </source>
</reference>
<proteinExistence type="predicted"/>
<dbReference type="PhylomeDB" id="B4JWE5"/>
<dbReference type="GO" id="GO:0031436">
    <property type="term" value="C:BRCA1-BARD1 complex"/>
    <property type="evidence" value="ECO:0007669"/>
    <property type="project" value="TreeGrafter"/>
</dbReference>
<dbReference type="STRING" id="7222.B4JWE5"/>
<keyword evidence="5" id="KW-1185">Reference proteome</keyword>
<dbReference type="OMA" id="WEGHTRC"/>
<gene>
    <name evidence="4" type="primary">Dgri\GH22750</name>
    <name evidence="4" type="ORF">Dgri_GH22750</name>
</gene>
<organism evidence="5">
    <name type="scientific">Drosophila grimshawi</name>
    <name type="common">Hawaiian fruit fly</name>
    <name type="synonym">Idiomyia grimshawi</name>
    <dbReference type="NCBI Taxonomy" id="7222"/>
    <lineage>
        <taxon>Eukaryota</taxon>
        <taxon>Metazoa</taxon>
        <taxon>Ecdysozoa</taxon>
        <taxon>Arthropoda</taxon>
        <taxon>Hexapoda</taxon>
        <taxon>Insecta</taxon>
        <taxon>Pterygota</taxon>
        <taxon>Neoptera</taxon>
        <taxon>Endopterygota</taxon>
        <taxon>Diptera</taxon>
        <taxon>Brachycera</taxon>
        <taxon>Muscomorpha</taxon>
        <taxon>Ephydroidea</taxon>
        <taxon>Drosophilidae</taxon>
        <taxon>Drosophila</taxon>
        <taxon>Hawaiian Drosophila</taxon>
    </lineage>
</organism>
<keyword evidence="1" id="KW-0677">Repeat</keyword>
<keyword evidence="2 3" id="KW-0040">ANK repeat</keyword>
<dbReference type="PANTHER" id="PTHR24171">
    <property type="entry name" value="ANKYRIN REPEAT DOMAIN-CONTAINING PROTEIN 39-RELATED"/>
    <property type="match status" value="1"/>
</dbReference>
<accession>B4JWE5</accession>
<dbReference type="GO" id="GO:0004842">
    <property type="term" value="F:ubiquitin-protein transferase activity"/>
    <property type="evidence" value="ECO:0007669"/>
    <property type="project" value="TreeGrafter"/>
</dbReference>
<dbReference type="PANTHER" id="PTHR24171:SF8">
    <property type="entry name" value="BRCA1-ASSOCIATED RING DOMAIN PROTEIN 1"/>
    <property type="match status" value="1"/>
</dbReference>
<dbReference type="Gene3D" id="1.25.40.20">
    <property type="entry name" value="Ankyrin repeat-containing domain"/>
    <property type="match status" value="1"/>
</dbReference>
<evidence type="ECO:0000256" key="3">
    <source>
        <dbReference type="PROSITE-ProRule" id="PRU00023"/>
    </source>
</evidence>
<dbReference type="InterPro" id="IPR002110">
    <property type="entry name" value="Ankyrin_rpt"/>
</dbReference>
<dbReference type="InterPro" id="IPR036770">
    <property type="entry name" value="Ankyrin_rpt-contain_sf"/>
</dbReference>
<evidence type="ECO:0000256" key="2">
    <source>
        <dbReference type="ARBA" id="ARBA00023043"/>
    </source>
</evidence>
<feature type="repeat" description="ANK" evidence="3">
    <location>
        <begin position="69"/>
        <end position="95"/>
    </location>
</feature>
<sequence>MCENNENIIWTIKNGEVDAVQNAFDNSNRNVNDLIGERTPLHYAADFGQLKVLEYLVQIGADVNKLDKYGITPLLAAIWEGHTTSVEYLLQHGANKVGTTPTGQNYVEAAEKDEIKQMLENINTE</sequence>
<dbReference type="PROSITE" id="PS50088">
    <property type="entry name" value="ANK_REPEAT"/>
    <property type="match status" value="2"/>
</dbReference>
<dbReference type="SUPFAM" id="SSF48403">
    <property type="entry name" value="Ankyrin repeat"/>
    <property type="match status" value="1"/>
</dbReference>
<dbReference type="InParanoid" id="B4JWE5"/>
<dbReference type="KEGG" id="dgr:6569075"/>
<evidence type="ECO:0000313" key="4">
    <source>
        <dbReference type="EMBL" id="EDV98283.1"/>
    </source>
</evidence>
<protein>
    <submittedName>
        <fullName evidence="4">GH22750</fullName>
    </submittedName>
</protein>
<dbReference type="SMART" id="SM00248">
    <property type="entry name" value="ANK"/>
    <property type="match status" value="2"/>
</dbReference>
<dbReference type="PROSITE" id="PS50297">
    <property type="entry name" value="ANK_REP_REGION"/>
    <property type="match status" value="2"/>
</dbReference>
<dbReference type="GO" id="GO:0085020">
    <property type="term" value="P:protein K6-linked ubiquitination"/>
    <property type="evidence" value="ECO:0007669"/>
    <property type="project" value="TreeGrafter"/>
</dbReference>
<feature type="repeat" description="ANK" evidence="3">
    <location>
        <begin position="36"/>
        <end position="68"/>
    </location>
</feature>
<dbReference type="HOGENOM" id="CLU_000134_45_7_1"/>
<dbReference type="EMBL" id="CH916375">
    <property type="protein sequence ID" value="EDV98283.1"/>
    <property type="molecule type" value="Genomic_DNA"/>
</dbReference>
<evidence type="ECO:0000313" key="5">
    <source>
        <dbReference type="Proteomes" id="UP000001070"/>
    </source>
</evidence>
<dbReference type="AlphaFoldDB" id="B4JWE5"/>
<name>B4JWE5_DROGR</name>
<dbReference type="OrthoDB" id="426293at2759"/>
<dbReference type="GO" id="GO:0070531">
    <property type="term" value="C:BRCA1-A complex"/>
    <property type="evidence" value="ECO:0007669"/>
    <property type="project" value="TreeGrafter"/>
</dbReference>